<evidence type="ECO:0000313" key="2">
    <source>
        <dbReference type="Proteomes" id="UP000299102"/>
    </source>
</evidence>
<name>A0A4C1Y1J5_EUMVA</name>
<sequence length="152" mass="17905">MPSALLNAQSSTFTQKLVDEYRDLIQEVKRQEESEPYKAEAIFREFLPPPTRRGPIFARWSLPQSYSKKTSYFSWSWSRPIVARIFRFSKLPAIRRNTGHAATWTEVNVKAKGGMSKRIKPECFLDYNLNKIAMDFNNQYVAYYSFKRKSMK</sequence>
<proteinExistence type="predicted"/>
<dbReference type="EMBL" id="BGZK01001063">
    <property type="protein sequence ID" value="GBP70101.1"/>
    <property type="molecule type" value="Genomic_DNA"/>
</dbReference>
<organism evidence="1 2">
    <name type="scientific">Eumeta variegata</name>
    <name type="common">Bagworm moth</name>
    <name type="synonym">Eumeta japonica</name>
    <dbReference type="NCBI Taxonomy" id="151549"/>
    <lineage>
        <taxon>Eukaryota</taxon>
        <taxon>Metazoa</taxon>
        <taxon>Ecdysozoa</taxon>
        <taxon>Arthropoda</taxon>
        <taxon>Hexapoda</taxon>
        <taxon>Insecta</taxon>
        <taxon>Pterygota</taxon>
        <taxon>Neoptera</taxon>
        <taxon>Endopterygota</taxon>
        <taxon>Lepidoptera</taxon>
        <taxon>Glossata</taxon>
        <taxon>Ditrysia</taxon>
        <taxon>Tineoidea</taxon>
        <taxon>Psychidae</taxon>
        <taxon>Oiketicinae</taxon>
        <taxon>Eumeta</taxon>
    </lineage>
</organism>
<dbReference type="AlphaFoldDB" id="A0A4C1Y1J5"/>
<evidence type="ECO:0000313" key="1">
    <source>
        <dbReference type="EMBL" id="GBP70101.1"/>
    </source>
</evidence>
<dbReference type="Proteomes" id="UP000299102">
    <property type="component" value="Unassembled WGS sequence"/>
</dbReference>
<gene>
    <name evidence="1" type="ORF">EVAR_50922_1</name>
</gene>
<accession>A0A4C1Y1J5</accession>
<protein>
    <submittedName>
        <fullName evidence="1">Uncharacterized protein</fullName>
    </submittedName>
</protein>
<keyword evidence="2" id="KW-1185">Reference proteome</keyword>
<reference evidence="1 2" key="1">
    <citation type="journal article" date="2019" name="Commun. Biol.">
        <title>The bagworm genome reveals a unique fibroin gene that provides high tensile strength.</title>
        <authorList>
            <person name="Kono N."/>
            <person name="Nakamura H."/>
            <person name="Ohtoshi R."/>
            <person name="Tomita M."/>
            <person name="Numata K."/>
            <person name="Arakawa K."/>
        </authorList>
    </citation>
    <scope>NUCLEOTIDE SEQUENCE [LARGE SCALE GENOMIC DNA]</scope>
</reference>
<comment type="caution">
    <text evidence="1">The sequence shown here is derived from an EMBL/GenBank/DDBJ whole genome shotgun (WGS) entry which is preliminary data.</text>
</comment>